<keyword evidence="1" id="KW-1133">Transmembrane helix</keyword>
<dbReference type="Proteomes" id="UP000468638">
    <property type="component" value="Unassembled WGS sequence"/>
</dbReference>
<dbReference type="CDD" id="cd01949">
    <property type="entry name" value="GGDEF"/>
    <property type="match status" value="1"/>
</dbReference>
<gene>
    <name evidence="4" type="ORF">GLW05_10480</name>
</gene>
<dbReference type="NCBIfam" id="TIGR00229">
    <property type="entry name" value="sensory_box"/>
    <property type="match status" value="1"/>
</dbReference>
<dbReference type="PROSITE" id="PS50887">
    <property type="entry name" value="GGDEF"/>
    <property type="match status" value="1"/>
</dbReference>
<dbReference type="GO" id="GO:0052621">
    <property type="term" value="F:diguanylate cyclase activity"/>
    <property type="evidence" value="ECO:0007669"/>
    <property type="project" value="TreeGrafter"/>
</dbReference>
<reference evidence="4 5" key="1">
    <citation type="submission" date="2019-11" db="EMBL/GenBank/DDBJ databases">
        <title>Genome sequences of 17 halophilic strains isolated from different environments.</title>
        <authorList>
            <person name="Furrow R.E."/>
        </authorList>
    </citation>
    <scope>NUCLEOTIDE SEQUENCE [LARGE SCALE GENOMIC DNA]</scope>
    <source>
        <strain evidence="4 5">22514_16_FS</strain>
    </source>
</reference>
<proteinExistence type="predicted"/>
<feature type="domain" description="GGDEF" evidence="3">
    <location>
        <begin position="193"/>
        <end position="320"/>
    </location>
</feature>
<feature type="domain" description="PAS" evidence="2">
    <location>
        <begin position="38"/>
        <end position="113"/>
    </location>
</feature>
<name>A0A6I4ZY04_9BACI</name>
<feature type="transmembrane region" description="Helical" evidence="1">
    <location>
        <begin position="6"/>
        <end position="23"/>
    </location>
</feature>
<sequence length="320" mass="37805">MRWVKVVWISIGVVLGVLTLKTVQLIKNRRNDRVQQDDEYRIYPLLEHAKDIIYYVEIEPIPRYRYLSPSIDTALGEQVLEETFENPFAIFDRIHPEDYNTLERKINGQIDFNQPIIQRWKHNNGNYIWFEEHATPIYRNEELVALQGVIRNISDKVELMERLEYQISHDRLTGIYNRDFFENYMKKYDQTDDSVAMVLCDLDNLKKINDTFGHKQGDELIQNTATLLSSLSESDITVCRVGGDEFALLLTNTSEAEVKLLVNKLIDQLKHFNETTKFPIYLSLGYAYRSNSRAEMENMYMEADQWMYEHKNNKEELPLV</sequence>
<dbReference type="InterPro" id="IPR013655">
    <property type="entry name" value="PAS_fold_3"/>
</dbReference>
<accession>A0A6I4ZY04</accession>
<organism evidence="4 5">
    <name type="scientific">Pontibacillus yanchengensis</name>
    <dbReference type="NCBI Taxonomy" id="462910"/>
    <lineage>
        <taxon>Bacteria</taxon>
        <taxon>Bacillati</taxon>
        <taxon>Bacillota</taxon>
        <taxon>Bacilli</taxon>
        <taxon>Bacillales</taxon>
        <taxon>Bacillaceae</taxon>
        <taxon>Pontibacillus</taxon>
    </lineage>
</organism>
<evidence type="ECO:0000259" key="3">
    <source>
        <dbReference type="PROSITE" id="PS50887"/>
    </source>
</evidence>
<evidence type="ECO:0000256" key="1">
    <source>
        <dbReference type="SAM" id="Phobius"/>
    </source>
</evidence>
<comment type="caution">
    <text evidence="4">The sequence shown here is derived from an EMBL/GenBank/DDBJ whole genome shotgun (WGS) entry which is preliminary data.</text>
</comment>
<dbReference type="InterPro" id="IPR000014">
    <property type="entry name" value="PAS"/>
</dbReference>
<evidence type="ECO:0000313" key="4">
    <source>
        <dbReference type="EMBL" id="MYL34024.1"/>
    </source>
</evidence>
<dbReference type="Gene3D" id="3.30.70.270">
    <property type="match status" value="1"/>
</dbReference>
<dbReference type="SMART" id="SM00267">
    <property type="entry name" value="GGDEF"/>
    <property type="match status" value="1"/>
</dbReference>
<dbReference type="Gene3D" id="3.30.450.20">
    <property type="entry name" value="PAS domain"/>
    <property type="match status" value="1"/>
</dbReference>
<dbReference type="PROSITE" id="PS50112">
    <property type="entry name" value="PAS"/>
    <property type="match status" value="1"/>
</dbReference>
<dbReference type="CDD" id="cd00130">
    <property type="entry name" value="PAS"/>
    <property type="match status" value="1"/>
</dbReference>
<dbReference type="SUPFAM" id="SSF55785">
    <property type="entry name" value="PYP-like sensor domain (PAS domain)"/>
    <property type="match status" value="1"/>
</dbReference>
<keyword evidence="1" id="KW-0812">Transmembrane</keyword>
<dbReference type="NCBIfam" id="TIGR00254">
    <property type="entry name" value="GGDEF"/>
    <property type="match status" value="1"/>
</dbReference>
<dbReference type="PANTHER" id="PTHR45138">
    <property type="entry name" value="REGULATORY COMPONENTS OF SENSORY TRANSDUCTION SYSTEM"/>
    <property type="match status" value="1"/>
</dbReference>
<dbReference type="InterPro" id="IPR050469">
    <property type="entry name" value="Diguanylate_Cyclase"/>
</dbReference>
<keyword evidence="1" id="KW-0472">Membrane</keyword>
<dbReference type="InterPro" id="IPR043128">
    <property type="entry name" value="Rev_trsase/Diguanyl_cyclase"/>
</dbReference>
<dbReference type="EMBL" id="WMEQ01000006">
    <property type="protein sequence ID" value="MYL34024.1"/>
    <property type="molecule type" value="Genomic_DNA"/>
</dbReference>
<dbReference type="SMART" id="SM00086">
    <property type="entry name" value="PAC"/>
    <property type="match status" value="1"/>
</dbReference>
<protein>
    <submittedName>
        <fullName evidence="4">Diguanylate cyclase</fullName>
    </submittedName>
</protein>
<dbReference type="Pfam" id="PF08447">
    <property type="entry name" value="PAS_3"/>
    <property type="match status" value="1"/>
</dbReference>
<evidence type="ECO:0000313" key="5">
    <source>
        <dbReference type="Proteomes" id="UP000468638"/>
    </source>
</evidence>
<evidence type="ECO:0000259" key="2">
    <source>
        <dbReference type="PROSITE" id="PS50112"/>
    </source>
</evidence>
<dbReference type="PANTHER" id="PTHR45138:SF9">
    <property type="entry name" value="DIGUANYLATE CYCLASE DGCM-RELATED"/>
    <property type="match status" value="1"/>
</dbReference>
<dbReference type="Pfam" id="PF00990">
    <property type="entry name" value="GGDEF"/>
    <property type="match status" value="1"/>
</dbReference>
<dbReference type="AlphaFoldDB" id="A0A6I4ZY04"/>
<dbReference type="SUPFAM" id="SSF55073">
    <property type="entry name" value="Nucleotide cyclase"/>
    <property type="match status" value="1"/>
</dbReference>
<dbReference type="InterPro" id="IPR035965">
    <property type="entry name" value="PAS-like_dom_sf"/>
</dbReference>
<dbReference type="InterPro" id="IPR000160">
    <property type="entry name" value="GGDEF_dom"/>
</dbReference>
<dbReference type="InterPro" id="IPR029787">
    <property type="entry name" value="Nucleotide_cyclase"/>
</dbReference>
<dbReference type="InterPro" id="IPR001610">
    <property type="entry name" value="PAC"/>
</dbReference>